<reference evidence="4 5" key="1">
    <citation type="journal article" date="2019" name="Nat. Plants">
        <title>Stout camphor tree genome fills gaps in understanding of flowering plant genome evolution.</title>
        <authorList>
            <person name="Chaw S.M."/>
            <person name="Liu Y.C."/>
            <person name="Wu Y.W."/>
            <person name="Wang H.Y."/>
            <person name="Lin C.I."/>
            <person name="Wu C.S."/>
            <person name="Ke H.M."/>
            <person name="Chang L.Y."/>
            <person name="Hsu C.Y."/>
            <person name="Yang H.T."/>
            <person name="Sudianto E."/>
            <person name="Hsu M.H."/>
            <person name="Wu K.P."/>
            <person name="Wang L.N."/>
            <person name="Leebens-Mack J.H."/>
            <person name="Tsai I.J."/>
        </authorList>
    </citation>
    <scope>NUCLEOTIDE SEQUENCE [LARGE SCALE GENOMIC DNA]</scope>
    <source>
        <strain evidence="5">cv. Chaw 1501</strain>
        <tissue evidence="4">Young leaves</tissue>
    </source>
</reference>
<proteinExistence type="inferred from homology"/>
<feature type="signal peptide" evidence="3">
    <location>
        <begin position="1"/>
        <end position="23"/>
    </location>
</feature>
<name>A0A3S3MJC3_9MAGN</name>
<evidence type="ECO:0000256" key="1">
    <source>
        <dbReference type="ARBA" id="ARBA00007469"/>
    </source>
</evidence>
<evidence type="ECO:0000256" key="3">
    <source>
        <dbReference type="SAM" id="SignalP"/>
    </source>
</evidence>
<evidence type="ECO:0000313" key="4">
    <source>
        <dbReference type="EMBL" id="RWR77479.1"/>
    </source>
</evidence>
<dbReference type="PANTHER" id="PTHR11240">
    <property type="entry name" value="RIBONUCLEASE T2"/>
    <property type="match status" value="1"/>
</dbReference>
<dbReference type="PANTHER" id="PTHR11240:SF57">
    <property type="entry name" value="OS09G0538000 PROTEIN"/>
    <property type="match status" value="1"/>
</dbReference>
<dbReference type="AlphaFoldDB" id="A0A3S3MJC3"/>
<dbReference type="InterPro" id="IPR036430">
    <property type="entry name" value="RNase_T2-like_sf"/>
</dbReference>
<dbReference type="EMBL" id="QPKB01000002">
    <property type="protein sequence ID" value="RWR77479.1"/>
    <property type="molecule type" value="Genomic_DNA"/>
</dbReference>
<gene>
    <name evidence="4" type="ORF">CKAN_00596700</name>
</gene>
<dbReference type="OrthoDB" id="435754at2759"/>
<comment type="similarity">
    <text evidence="1 2">Belongs to the RNase T2 family.</text>
</comment>
<feature type="chain" id="PRO_5018653422" evidence="3">
    <location>
        <begin position="24"/>
        <end position="251"/>
    </location>
</feature>
<dbReference type="Proteomes" id="UP000283530">
    <property type="component" value="Unassembled WGS sequence"/>
</dbReference>
<organism evidence="4 5">
    <name type="scientific">Cinnamomum micranthum f. kanehirae</name>
    <dbReference type="NCBI Taxonomy" id="337451"/>
    <lineage>
        <taxon>Eukaryota</taxon>
        <taxon>Viridiplantae</taxon>
        <taxon>Streptophyta</taxon>
        <taxon>Embryophyta</taxon>
        <taxon>Tracheophyta</taxon>
        <taxon>Spermatophyta</taxon>
        <taxon>Magnoliopsida</taxon>
        <taxon>Magnoliidae</taxon>
        <taxon>Laurales</taxon>
        <taxon>Lauraceae</taxon>
        <taxon>Cinnamomum</taxon>
    </lineage>
</organism>
<evidence type="ECO:0000256" key="2">
    <source>
        <dbReference type="RuleBase" id="RU004328"/>
    </source>
</evidence>
<keyword evidence="3" id="KW-0732">Signal</keyword>
<dbReference type="GO" id="GO:0006401">
    <property type="term" value="P:RNA catabolic process"/>
    <property type="evidence" value="ECO:0007669"/>
    <property type="project" value="TreeGrafter"/>
</dbReference>
<sequence length="251" mass="27888">MASCYAAVLVLVTTLFFSCGAIASTEFDFFYYVLSWPGSACRARAEGCCLPTTGEPELDFFVMGLYPADSSGKILTKCNDTKFLVNALANFIGDMYSYMPNLKCLSNSGVSSWKRLWSLYGVCSGLNETEYFRRSLLLRSTINLLPRLKRLGFGPRDDEKYNTGYLQAAINDAVGNTTRVACNTKVEGGRQLSQIWMCVDKDVGELIKCPVYPTFACPDEIFFEPFTADMMKSTELSFNPIEMPISISDAV</sequence>
<keyword evidence="5" id="KW-1185">Reference proteome</keyword>
<accession>A0A3S3MJC3</accession>
<protein>
    <submittedName>
        <fullName evidence="4">Extracellular ribonuclease LE-like protein</fullName>
    </submittedName>
</protein>
<dbReference type="GO" id="GO:0005576">
    <property type="term" value="C:extracellular region"/>
    <property type="evidence" value="ECO:0007669"/>
    <property type="project" value="TreeGrafter"/>
</dbReference>
<dbReference type="Gene3D" id="3.90.730.10">
    <property type="entry name" value="Ribonuclease T2-like"/>
    <property type="match status" value="1"/>
</dbReference>
<dbReference type="GO" id="GO:0033897">
    <property type="term" value="F:ribonuclease T2 activity"/>
    <property type="evidence" value="ECO:0007669"/>
    <property type="project" value="InterPro"/>
</dbReference>
<dbReference type="InterPro" id="IPR001568">
    <property type="entry name" value="RNase_T2-like"/>
</dbReference>
<dbReference type="CDD" id="cd00374">
    <property type="entry name" value="RNase_T2"/>
    <property type="match status" value="1"/>
</dbReference>
<evidence type="ECO:0000313" key="5">
    <source>
        <dbReference type="Proteomes" id="UP000283530"/>
    </source>
</evidence>
<comment type="caution">
    <text evidence="4">The sequence shown here is derived from an EMBL/GenBank/DDBJ whole genome shotgun (WGS) entry which is preliminary data.</text>
</comment>
<dbReference type="SUPFAM" id="SSF55895">
    <property type="entry name" value="Ribonuclease Rh-like"/>
    <property type="match status" value="1"/>
</dbReference>
<dbReference type="Pfam" id="PF00445">
    <property type="entry name" value="Ribonuclease_T2"/>
    <property type="match status" value="1"/>
</dbReference>
<dbReference type="GO" id="GO:0003723">
    <property type="term" value="F:RNA binding"/>
    <property type="evidence" value="ECO:0007669"/>
    <property type="project" value="InterPro"/>
</dbReference>